<dbReference type="InterPro" id="IPR004843">
    <property type="entry name" value="Calcineurin-like_PHP"/>
</dbReference>
<feature type="domain" description="Calcineurin-like phosphoesterase" evidence="5">
    <location>
        <begin position="3"/>
        <end position="199"/>
    </location>
</feature>
<keyword evidence="7" id="KW-1185">Reference proteome</keyword>
<dbReference type="Pfam" id="PF00149">
    <property type="entry name" value="Metallophos"/>
    <property type="match status" value="1"/>
</dbReference>
<dbReference type="InterPro" id="IPR029052">
    <property type="entry name" value="Metallo-depent_PP-like"/>
</dbReference>
<dbReference type="RefSeq" id="WP_093992599.1">
    <property type="nucleotide sequence ID" value="NZ_FXZK01000004.1"/>
</dbReference>
<keyword evidence="2 6" id="KW-0378">Hydrolase</keyword>
<dbReference type="Gene3D" id="3.60.21.10">
    <property type="match status" value="1"/>
</dbReference>
<dbReference type="GO" id="GO:0004114">
    <property type="term" value="F:3',5'-cyclic-nucleotide phosphodiesterase activity"/>
    <property type="evidence" value="ECO:0007669"/>
    <property type="project" value="UniProtKB-EC"/>
</dbReference>
<evidence type="ECO:0000256" key="2">
    <source>
        <dbReference type="ARBA" id="ARBA00022801"/>
    </source>
</evidence>
<dbReference type="PANTHER" id="PTHR42988">
    <property type="entry name" value="PHOSPHOHYDROLASE"/>
    <property type="match status" value="1"/>
</dbReference>
<dbReference type="InterPro" id="IPR026575">
    <property type="entry name" value="GpdQ/CpdA-like"/>
</dbReference>
<name>A0A238LFS1_9RHOB</name>
<dbReference type="Proteomes" id="UP000201613">
    <property type="component" value="Unassembled WGS sequence"/>
</dbReference>
<keyword evidence="1" id="KW-0479">Metal-binding</keyword>
<gene>
    <name evidence="6" type="primary">cpdA</name>
    <name evidence="6" type="ORF">LOM8899_02584</name>
</gene>
<protein>
    <submittedName>
        <fullName evidence="6">3',5'-cyclic adenosine monophosphate phosphodiesterase CpdA</fullName>
        <ecNumber evidence="6">3.1.4.17</ecNumber>
    </submittedName>
</protein>
<keyword evidence="3" id="KW-0408">Iron</keyword>
<dbReference type="CDD" id="cd07402">
    <property type="entry name" value="MPP_GpdQ"/>
    <property type="match status" value="1"/>
</dbReference>
<accession>A0A238LFS1</accession>
<dbReference type="PANTHER" id="PTHR42988:SF2">
    <property type="entry name" value="CYCLIC NUCLEOTIDE PHOSPHODIESTERASE CBUA0032-RELATED"/>
    <property type="match status" value="1"/>
</dbReference>
<evidence type="ECO:0000256" key="1">
    <source>
        <dbReference type="ARBA" id="ARBA00022723"/>
    </source>
</evidence>
<comment type="similarity">
    <text evidence="4">Belongs to the cyclic nucleotide phosphodiesterase class-III family.</text>
</comment>
<evidence type="ECO:0000259" key="5">
    <source>
        <dbReference type="Pfam" id="PF00149"/>
    </source>
</evidence>
<dbReference type="EMBL" id="FXZK01000004">
    <property type="protein sequence ID" value="SMY08433.1"/>
    <property type="molecule type" value="Genomic_DNA"/>
</dbReference>
<dbReference type="OrthoDB" id="651281at2"/>
<dbReference type="InterPro" id="IPR050884">
    <property type="entry name" value="CNP_phosphodiesterase-III"/>
</dbReference>
<dbReference type="EC" id="3.1.4.17" evidence="6"/>
<dbReference type="GO" id="GO:0046872">
    <property type="term" value="F:metal ion binding"/>
    <property type="evidence" value="ECO:0007669"/>
    <property type="project" value="UniProtKB-KW"/>
</dbReference>
<dbReference type="AlphaFoldDB" id="A0A238LFS1"/>
<evidence type="ECO:0000256" key="4">
    <source>
        <dbReference type="ARBA" id="ARBA00025742"/>
    </source>
</evidence>
<organism evidence="6 7">
    <name type="scientific">Flavimaricola marinus</name>
    <dbReference type="NCBI Taxonomy" id="1819565"/>
    <lineage>
        <taxon>Bacteria</taxon>
        <taxon>Pseudomonadati</taxon>
        <taxon>Pseudomonadota</taxon>
        <taxon>Alphaproteobacteria</taxon>
        <taxon>Rhodobacterales</taxon>
        <taxon>Paracoccaceae</taxon>
        <taxon>Flavimaricola</taxon>
    </lineage>
</organism>
<sequence length="277" mass="30270">MSRVVVLTDLHIRAEPEPGKPDADARLLSAIDHINRYQSDADLVIVTGDLAHSGERAAYDKLASHLTRLALPHVLMLGNHDNRAAFLDAFPQISPDENGHVQQVVDLPEARLICLDTLNGPPYSYPFSHLGVLCAERLAWLDAALSGTDRPCILFMHHPAHKTGFAAMDAIMLMHGPAFYDRILAHGNVAHIVCGHVHRTISGSHRGVPFSIFKSLVGQMPMLFDLMDFHMETDEPPAYGLLMISDDGVVAHSEDFGLTDLDALRAASPQNASSQPK</sequence>
<evidence type="ECO:0000313" key="6">
    <source>
        <dbReference type="EMBL" id="SMY08433.1"/>
    </source>
</evidence>
<dbReference type="SUPFAM" id="SSF56300">
    <property type="entry name" value="Metallo-dependent phosphatases"/>
    <property type="match status" value="1"/>
</dbReference>
<proteinExistence type="inferred from homology"/>
<reference evidence="7" key="1">
    <citation type="submission" date="2017-05" db="EMBL/GenBank/DDBJ databases">
        <authorList>
            <person name="Rodrigo-Torres L."/>
            <person name="Arahal R. D."/>
            <person name="Lucena T."/>
        </authorList>
    </citation>
    <scope>NUCLEOTIDE SEQUENCE [LARGE SCALE GENOMIC DNA]</scope>
    <source>
        <strain evidence="7">CECT 8899</strain>
    </source>
</reference>
<evidence type="ECO:0000256" key="3">
    <source>
        <dbReference type="ARBA" id="ARBA00023004"/>
    </source>
</evidence>
<evidence type="ECO:0000313" key="7">
    <source>
        <dbReference type="Proteomes" id="UP000201613"/>
    </source>
</evidence>